<proteinExistence type="predicted"/>
<accession>U4L7W2</accession>
<name>U4L7W2_PYROM</name>
<protein>
    <submittedName>
        <fullName evidence="1">Uncharacterized protein</fullName>
    </submittedName>
</protein>
<dbReference type="EMBL" id="HF935944">
    <property type="protein sequence ID" value="CCX14236.1"/>
    <property type="molecule type" value="Genomic_DNA"/>
</dbReference>
<evidence type="ECO:0000313" key="1">
    <source>
        <dbReference type="EMBL" id="CCX14236.1"/>
    </source>
</evidence>
<dbReference type="Proteomes" id="UP000018144">
    <property type="component" value="Unassembled WGS sequence"/>
</dbReference>
<sequence length="114" mass="12509">MALNDKVNELKTLCEGFKGKEGSDEKLLITLTSSYDAVVASLHELFAALPKEVITDSGLFSRDTWNSTLAEVCRLAIENVARNKGANKALEEEINIVKTKDSNLRTVIDAVVQK</sequence>
<organism evidence="1 2">
    <name type="scientific">Pyronema omphalodes (strain CBS 100304)</name>
    <name type="common">Pyronema confluens</name>
    <dbReference type="NCBI Taxonomy" id="1076935"/>
    <lineage>
        <taxon>Eukaryota</taxon>
        <taxon>Fungi</taxon>
        <taxon>Dikarya</taxon>
        <taxon>Ascomycota</taxon>
        <taxon>Pezizomycotina</taxon>
        <taxon>Pezizomycetes</taxon>
        <taxon>Pezizales</taxon>
        <taxon>Pyronemataceae</taxon>
        <taxon>Pyronema</taxon>
    </lineage>
</organism>
<reference evidence="1 2" key="1">
    <citation type="journal article" date="2013" name="PLoS Genet.">
        <title>The genome and development-dependent transcriptomes of Pyronema confluens: a window into fungal evolution.</title>
        <authorList>
            <person name="Traeger S."/>
            <person name="Altegoer F."/>
            <person name="Freitag M."/>
            <person name="Gabaldon T."/>
            <person name="Kempken F."/>
            <person name="Kumar A."/>
            <person name="Marcet-Houben M."/>
            <person name="Poggeler S."/>
            <person name="Stajich J.E."/>
            <person name="Nowrousian M."/>
        </authorList>
    </citation>
    <scope>NUCLEOTIDE SEQUENCE [LARGE SCALE GENOMIC DNA]</scope>
    <source>
        <strain evidence="2">CBS 100304</strain>
        <tissue evidence="1">Vegetative mycelium</tissue>
    </source>
</reference>
<dbReference type="AlphaFoldDB" id="U4L7W2"/>
<keyword evidence="2" id="KW-1185">Reference proteome</keyword>
<evidence type="ECO:0000313" key="2">
    <source>
        <dbReference type="Proteomes" id="UP000018144"/>
    </source>
</evidence>
<gene>
    <name evidence="1" type="ORF">PCON_13829</name>
</gene>